<feature type="region of interest" description="Disordered" evidence="1">
    <location>
        <begin position="40"/>
        <end position="62"/>
    </location>
</feature>
<dbReference type="AlphaFoldDB" id="A0A1H8F7T8"/>
<dbReference type="GO" id="GO:0030170">
    <property type="term" value="F:pyridoxal phosphate binding"/>
    <property type="evidence" value="ECO:0007669"/>
    <property type="project" value="InterPro"/>
</dbReference>
<organism evidence="3 4">
    <name type="scientific">Nonomuraea pusilla</name>
    <dbReference type="NCBI Taxonomy" id="46177"/>
    <lineage>
        <taxon>Bacteria</taxon>
        <taxon>Bacillati</taxon>
        <taxon>Actinomycetota</taxon>
        <taxon>Actinomycetes</taxon>
        <taxon>Streptosporangiales</taxon>
        <taxon>Streptosporangiaceae</taxon>
        <taxon>Nonomuraea</taxon>
    </lineage>
</organism>
<keyword evidence="4" id="KW-1185">Reference proteome</keyword>
<dbReference type="Pfam" id="PF03475">
    <property type="entry name" value="YiiM_3-alpha"/>
    <property type="match status" value="1"/>
</dbReference>
<dbReference type="GO" id="GO:0003824">
    <property type="term" value="F:catalytic activity"/>
    <property type="evidence" value="ECO:0007669"/>
    <property type="project" value="InterPro"/>
</dbReference>
<dbReference type="GO" id="GO:0030151">
    <property type="term" value="F:molybdenum ion binding"/>
    <property type="evidence" value="ECO:0007669"/>
    <property type="project" value="InterPro"/>
</dbReference>
<dbReference type="EMBL" id="FOBF01000024">
    <property type="protein sequence ID" value="SEN27556.1"/>
    <property type="molecule type" value="Genomic_DNA"/>
</dbReference>
<dbReference type="PANTHER" id="PTHR30212">
    <property type="entry name" value="PROTEIN YIIM"/>
    <property type="match status" value="1"/>
</dbReference>
<dbReference type="PROSITE" id="PS51340">
    <property type="entry name" value="MOSC"/>
    <property type="match status" value="1"/>
</dbReference>
<reference evidence="3 4" key="1">
    <citation type="submission" date="2016-10" db="EMBL/GenBank/DDBJ databases">
        <authorList>
            <person name="de Groot N.N."/>
        </authorList>
    </citation>
    <scope>NUCLEOTIDE SEQUENCE [LARGE SCALE GENOMIC DNA]</scope>
    <source>
        <strain evidence="3 4">DSM 43357</strain>
    </source>
</reference>
<dbReference type="InterPro" id="IPR052353">
    <property type="entry name" value="Benzoxazolinone_Detox_Enz"/>
</dbReference>
<gene>
    <name evidence="3" type="ORF">SAMN05660976_07181</name>
</gene>
<proteinExistence type="predicted"/>
<dbReference type="Proteomes" id="UP000198953">
    <property type="component" value="Unassembled WGS sequence"/>
</dbReference>
<accession>A0A1H8F7T8</accession>
<sequence>MGSNPDTGARVLAVYAGRTGTLRWGGRPVASAYVKSPVEGPVTVGPEGLEGDEQGDRRHHGGPDKAVCVYPGEHYPHVEERFGGPLGPAAFGENLTTRGLLDAEVVIGATYRVGTALVQVSQPRRPCYKIAARHAALTGARRLPVELQRISRTGFYLRVLAPGQVERGQGIHLEDVPAHGLTVAEVNRVMNVDRHDLDGVRRLLAARADLPARWVETLTARLDGRYDDDTSRIAGT</sequence>
<evidence type="ECO:0000313" key="3">
    <source>
        <dbReference type="EMBL" id="SEN27556.1"/>
    </source>
</evidence>
<dbReference type="RefSeq" id="WP_091104960.1">
    <property type="nucleotide sequence ID" value="NZ_FOBF01000024.1"/>
</dbReference>
<dbReference type="InterPro" id="IPR005163">
    <property type="entry name" value="Tri_helical_YiiM-like"/>
</dbReference>
<dbReference type="InterPro" id="IPR011037">
    <property type="entry name" value="Pyrv_Knase-like_insert_dom_sf"/>
</dbReference>
<feature type="domain" description="MOSC" evidence="2">
    <location>
        <begin position="36"/>
        <end position="174"/>
    </location>
</feature>
<dbReference type="STRING" id="46177.SAMN05660976_07181"/>
<protein>
    <submittedName>
        <fullName evidence="3">MOSC domain-containing protein YiiM</fullName>
    </submittedName>
</protein>
<evidence type="ECO:0000256" key="1">
    <source>
        <dbReference type="SAM" id="MobiDB-lite"/>
    </source>
</evidence>
<dbReference type="InterPro" id="IPR005302">
    <property type="entry name" value="MoCF_Sase_C"/>
</dbReference>
<dbReference type="SUPFAM" id="SSF50800">
    <property type="entry name" value="PK beta-barrel domain-like"/>
    <property type="match status" value="1"/>
</dbReference>
<dbReference type="Pfam" id="PF03473">
    <property type="entry name" value="MOSC"/>
    <property type="match status" value="1"/>
</dbReference>
<evidence type="ECO:0000313" key="4">
    <source>
        <dbReference type="Proteomes" id="UP000198953"/>
    </source>
</evidence>
<dbReference type="OrthoDB" id="9801223at2"/>
<dbReference type="Gene3D" id="2.40.33.20">
    <property type="entry name" value="PK beta-barrel domain-like"/>
    <property type="match status" value="1"/>
</dbReference>
<name>A0A1H8F7T8_9ACTN</name>
<dbReference type="PANTHER" id="PTHR30212:SF2">
    <property type="entry name" value="PROTEIN YIIM"/>
    <property type="match status" value="1"/>
</dbReference>
<evidence type="ECO:0000259" key="2">
    <source>
        <dbReference type="PROSITE" id="PS51340"/>
    </source>
</evidence>